<dbReference type="Gene3D" id="3.90.870.10">
    <property type="entry name" value="DHBP synthase"/>
    <property type="match status" value="1"/>
</dbReference>
<dbReference type="GO" id="GO:0005524">
    <property type="term" value="F:ATP binding"/>
    <property type="evidence" value="ECO:0007669"/>
    <property type="project" value="UniProtKB-KW"/>
</dbReference>
<dbReference type="InterPro" id="IPR017945">
    <property type="entry name" value="DHBP_synth_RibB-like_a/b_dom"/>
</dbReference>
<evidence type="ECO:0000313" key="13">
    <source>
        <dbReference type="EMBL" id="ACO04858.1"/>
    </source>
</evidence>
<dbReference type="EC" id="2.7.7.87" evidence="3"/>
<dbReference type="Pfam" id="PF01300">
    <property type="entry name" value="Sua5_yciO_yrdC"/>
    <property type="match status" value="1"/>
</dbReference>
<dbReference type="AlphaFoldDB" id="C0QS03"/>
<dbReference type="PaxDb" id="123214-PERMA_1686"/>
<keyword evidence="7" id="KW-0548">Nucleotidyltransferase</keyword>
<evidence type="ECO:0000256" key="4">
    <source>
        <dbReference type="ARBA" id="ARBA00022490"/>
    </source>
</evidence>
<dbReference type="SUPFAM" id="SSF55821">
    <property type="entry name" value="YrdC/RibB"/>
    <property type="match status" value="1"/>
</dbReference>
<dbReference type="PANTHER" id="PTHR17490">
    <property type="entry name" value="SUA5"/>
    <property type="match status" value="1"/>
</dbReference>
<evidence type="ECO:0000256" key="5">
    <source>
        <dbReference type="ARBA" id="ARBA00022679"/>
    </source>
</evidence>
<evidence type="ECO:0000256" key="9">
    <source>
        <dbReference type="ARBA" id="ARBA00022840"/>
    </source>
</evidence>
<evidence type="ECO:0000256" key="3">
    <source>
        <dbReference type="ARBA" id="ARBA00012584"/>
    </source>
</evidence>
<dbReference type="GO" id="GO:0005737">
    <property type="term" value="C:cytoplasm"/>
    <property type="evidence" value="ECO:0007669"/>
    <property type="project" value="UniProtKB-SubCell"/>
</dbReference>
<reference evidence="13 14" key="1">
    <citation type="journal article" date="2009" name="J. Bacteriol.">
        <title>Complete and draft genome sequences of six members of the Aquificales.</title>
        <authorList>
            <person name="Reysenbach A.L."/>
            <person name="Hamamura N."/>
            <person name="Podar M."/>
            <person name="Griffiths E."/>
            <person name="Ferreira S."/>
            <person name="Hochstein R."/>
            <person name="Heidelberg J."/>
            <person name="Johnson J."/>
            <person name="Mead D."/>
            <person name="Pohorille A."/>
            <person name="Sarmiento M."/>
            <person name="Schweighofer K."/>
            <person name="Seshadri R."/>
            <person name="Voytek M.A."/>
        </authorList>
    </citation>
    <scope>NUCLEOTIDE SEQUENCE [LARGE SCALE GENOMIC DNA]</scope>
    <source>
        <strain evidence="14">DSM 14350 / EX-H1</strain>
    </source>
</reference>
<evidence type="ECO:0000256" key="8">
    <source>
        <dbReference type="ARBA" id="ARBA00022741"/>
    </source>
</evidence>
<dbReference type="RefSeq" id="WP_015898962.1">
    <property type="nucleotide sequence ID" value="NC_012440.1"/>
</dbReference>
<evidence type="ECO:0000256" key="7">
    <source>
        <dbReference type="ARBA" id="ARBA00022695"/>
    </source>
</evidence>
<evidence type="ECO:0000256" key="11">
    <source>
        <dbReference type="ARBA" id="ARBA00048366"/>
    </source>
</evidence>
<comment type="similarity">
    <text evidence="2">Belongs to the SUA5 family.</text>
</comment>
<keyword evidence="4" id="KW-0963">Cytoplasm</keyword>
<comment type="subcellular location">
    <subcellularLocation>
        <location evidence="1">Cytoplasm</location>
    </subcellularLocation>
</comment>
<dbReference type="HOGENOM" id="CLU_031397_3_2_0"/>
<dbReference type="GO" id="GO:0000049">
    <property type="term" value="F:tRNA binding"/>
    <property type="evidence" value="ECO:0007669"/>
    <property type="project" value="TreeGrafter"/>
</dbReference>
<dbReference type="PROSITE" id="PS51163">
    <property type="entry name" value="YRDC"/>
    <property type="match status" value="1"/>
</dbReference>
<evidence type="ECO:0000256" key="1">
    <source>
        <dbReference type="ARBA" id="ARBA00004496"/>
    </source>
</evidence>
<evidence type="ECO:0000256" key="10">
    <source>
        <dbReference type="ARBA" id="ARBA00029774"/>
    </source>
</evidence>
<feature type="domain" description="YrdC-like" evidence="12">
    <location>
        <begin position="7"/>
        <end position="192"/>
    </location>
</feature>
<organism evidence="13 14">
    <name type="scientific">Persephonella marina (strain DSM 14350 / EX-H1)</name>
    <dbReference type="NCBI Taxonomy" id="123214"/>
    <lineage>
        <taxon>Bacteria</taxon>
        <taxon>Pseudomonadati</taxon>
        <taxon>Aquificota</taxon>
        <taxon>Aquificia</taxon>
        <taxon>Aquificales</taxon>
        <taxon>Hydrogenothermaceae</taxon>
        <taxon>Persephonella</taxon>
    </lineage>
</organism>
<dbReference type="GO" id="GO:0008033">
    <property type="term" value="P:tRNA processing"/>
    <property type="evidence" value="ECO:0007669"/>
    <property type="project" value="UniProtKB-KW"/>
</dbReference>
<evidence type="ECO:0000256" key="6">
    <source>
        <dbReference type="ARBA" id="ARBA00022694"/>
    </source>
</evidence>
<dbReference type="GO" id="GO:0003725">
    <property type="term" value="F:double-stranded RNA binding"/>
    <property type="evidence" value="ECO:0007669"/>
    <property type="project" value="InterPro"/>
</dbReference>
<dbReference type="InterPro" id="IPR050156">
    <property type="entry name" value="TC-AMP_synthase_SUA5"/>
</dbReference>
<dbReference type="eggNOG" id="COG0009">
    <property type="taxonomic scope" value="Bacteria"/>
</dbReference>
<dbReference type="EMBL" id="CP001230">
    <property type="protein sequence ID" value="ACO04858.1"/>
    <property type="molecule type" value="Genomic_DNA"/>
</dbReference>
<comment type="catalytic activity">
    <reaction evidence="11">
        <text>L-threonine + hydrogencarbonate + ATP = L-threonylcarbamoyladenylate + diphosphate + H2O</text>
        <dbReference type="Rhea" id="RHEA:36407"/>
        <dbReference type="ChEBI" id="CHEBI:15377"/>
        <dbReference type="ChEBI" id="CHEBI:17544"/>
        <dbReference type="ChEBI" id="CHEBI:30616"/>
        <dbReference type="ChEBI" id="CHEBI:33019"/>
        <dbReference type="ChEBI" id="CHEBI:57926"/>
        <dbReference type="ChEBI" id="CHEBI:73682"/>
        <dbReference type="EC" id="2.7.7.87"/>
    </reaction>
</comment>
<keyword evidence="8" id="KW-0547">Nucleotide-binding</keyword>
<proteinExistence type="inferred from homology"/>
<dbReference type="KEGG" id="pmx:PERMA_1686"/>
<dbReference type="GO" id="GO:0006450">
    <property type="term" value="P:regulation of translational fidelity"/>
    <property type="evidence" value="ECO:0007669"/>
    <property type="project" value="TreeGrafter"/>
</dbReference>
<dbReference type="OrthoDB" id="9814580at2"/>
<keyword evidence="9" id="KW-0067">ATP-binding</keyword>
<accession>C0QS03</accession>
<evidence type="ECO:0000259" key="12">
    <source>
        <dbReference type="PROSITE" id="PS51163"/>
    </source>
</evidence>
<dbReference type="PANTHER" id="PTHR17490:SF16">
    <property type="entry name" value="THREONYLCARBAMOYL-AMP SYNTHASE"/>
    <property type="match status" value="1"/>
</dbReference>
<protein>
    <recommendedName>
        <fullName evidence="10">L-threonylcarbamoyladenylate synthase</fullName>
        <ecNumber evidence="3">2.7.7.87</ecNumber>
    </recommendedName>
    <alternativeName>
        <fullName evidence="10">L-threonylcarbamoyladenylate synthase</fullName>
    </alternativeName>
</protein>
<dbReference type="NCBIfam" id="TIGR00057">
    <property type="entry name" value="L-threonylcarbamoyladenylate synthase"/>
    <property type="match status" value="1"/>
</dbReference>
<dbReference type="InterPro" id="IPR006070">
    <property type="entry name" value="Sua5-like_dom"/>
</dbReference>
<keyword evidence="6" id="KW-0819">tRNA processing</keyword>
<dbReference type="Proteomes" id="UP000001366">
    <property type="component" value="Chromosome"/>
</dbReference>
<evidence type="ECO:0000313" key="14">
    <source>
        <dbReference type="Proteomes" id="UP000001366"/>
    </source>
</evidence>
<evidence type="ECO:0000256" key="2">
    <source>
        <dbReference type="ARBA" id="ARBA00007663"/>
    </source>
</evidence>
<sequence length="203" mass="22763">MTDIKVSKNIEEAAEYLKKGRIVIAPTDTLYGILADALNKDAVEKVYRLKGRTPTKPVIVLIPQLEFLDLFCVKPSEREKKLLIHRGITVVIDLQDDCKERFFYLHRGKGSLGFRIPDSDQLIKVMERIERPLIAPSANPEGKKPAEDIDQAVSYFGSKVDLYIDGGTVKGKEPSTVVKIDNGITVIREGSIKKDEIKRLLEG</sequence>
<dbReference type="GO" id="GO:0061710">
    <property type="term" value="F:L-threonylcarbamoyladenylate synthase"/>
    <property type="evidence" value="ECO:0007669"/>
    <property type="project" value="UniProtKB-EC"/>
</dbReference>
<keyword evidence="5" id="KW-0808">Transferase</keyword>
<dbReference type="STRING" id="123214.PERMA_1686"/>
<keyword evidence="14" id="KW-1185">Reference proteome</keyword>
<name>C0QS03_PERMH</name>
<gene>
    <name evidence="13" type="ordered locus">PERMA_1686</name>
</gene>